<keyword evidence="5 11" id="KW-0862">Zinc</keyword>
<dbReference type="PANTHER" id="PTHR43161:SF12">
    <property type="entry name" value="L-ARABINITOL 4-DEHYDROGENASE"/>
    <property type="match status" value="1"/>
</dbReference>
<evidence type="ECO:0000259" key="12">
    <source>
        <dbReference type="SMART" id="SM00829"/>
    </source>
</evidence>
<evidence type="ECO:0000313" key="13">
    <source>
        <dbReference type="EMBL" id="KZO93651.1"/>
    </source>
</evidence>
<dbReference type="EMBL" id="KV417300">
    <property type="protein sequence ID" value="KZO93651.1"/>
    <property type="molecule type" value="Genomic_DNA"/>
</dbReference>
<sequence length="385" mass="41943">MSAPVNELYDPQRVLHSAEFKVFARDQFPQKDIKQNLAAFTNPRHDLHLVQKPVPTPGPGQVVVHVRATGICGSDVHFWKHGRIGDTMVVSDENGLGHESAGIVYSVGEGVTQWKVGDRVAIEAGVPCSKPSCDFCRTGRYNACPDVVFFSTPPYHGTLTRYHLHPAGWLHRLPDNVTFEEGALLEPLTVALAGIERSSLRLGDPLLICGAGPIGLVTLLCARAAGAEPIVITDLAPSRLEFAKKLVPSVRTVLISREETSKDVALRVRKTLGIEPALALECTGVESSVHSAIYSVKFGGLVFVIGVGKEMQSMPFMHLSANEIDVKFQYRYANQYPKAIRLVSGGLLNLKPLVTHRYPLEHAIDAFDTASDIKSGSIKVQIVDE</sequence>
<evidence type="ECO:0000256" key="10">
    <source>
        <dbReference type="ARBA" id="ARBA00049317"/>
    </source>
</evidence>
<dbReference type="Proteomes" id="UP000076738">
    <property type="component" value="Unassembled WGS sequence"/>
</dbReference>
<keyword evidence="4 11" id="KW-0479">Metal-binding</keyword>
<evidence type="ECO:0000313" key="14">
    <source>
        <dbReference type="Proteomes" id="UP000076738"/>
    </source>
</evidence>
<evidence type="ECO:0000256" key="3">
    <source>
        <dbReference type="ARBA" id="ARBA00011881"/>
    </source>
</evidence>
<evidence type="ECO:0000256" key="2">
    <source>
        <dbReference type="ARBA" id="ARBA00008072"/>
    </source>
</evidence>
<gene>
    <name evidence="13" type="ORF">CALVIDRAFT_556870</name>
</gene>
<evidence type="ECO:0000256" key="1">
    <source>
        <dbReference type="ARBA" id="ARBA00001947"/>
    </source>
</evidence>
<dbReference type="FunFam" id="3.40.50.720:FF:000068">
    <property type="entry name" value="Sorbitol dehydrogenase"/>
    <property type="match status" value="1"/>
</dbReference>
<keyword evidence="14" id="KW-1185">Reference proteome</keyword>
<proteinExistence type="inferred from homology"/>
<organism evidence="13 14">
    <name type="scientific">Calocera viscosa (strain TUFC12733)</name>
    <dbReference type="NCBI Taxonomy" id="1330018"/>
    <lineage>
        <taxon>Eukaryota</taxon>
        <taxon>Fungi</taxon>
        <taxon>Dikarya</taxon>
        <taxon>Basidiomycota</taxon>
        <taxon>Agaricomycotina</taxon>
        <taxon>Dacrymycetes</taxon>
        <taxon>Dacrymycetales</taxon>
        <taxon>Dacrymycetaceae</taxon>
        <taxon>Calocera</taxon>
    </lineage>
</organism>
<dbReference type="InterPro" id="IPR013154">
    <property type="entry name" value="ADH-like_N"/>
</dbReference>
<dbReference type="Pfam" id="PF08240">
    <property type="entry name" value="ADH_N"/>
    <property type="match status" value="1"/>
</dbReference>
<dbReference type="Pfam" id="PF00107">
    <property type="entry name" value="ADH_zinc_N"/>
    <property type="match status" value="1"/>
</dbReference>
<evidence type="ECO:0000256" key="4">
    <source>
        <dbReference type="ARBA" id="ARBA00022723"/>
    </source>
</evidence>
<comment type="similarity">
    <text evidence="2 11">Belongs to the zinc-containing alcohol dehydrogenase family.</text>
</comment>
<dbReference type="Gene3D" id="3.90.180.10">
    <property type="entry name" value="Medium-chain alcohol dehydrogenases, catalytic domain"/>
    <property type="match status" value="1"/>
</dbReference>
<dbReference type="CDD" id="cd05285">
    <property type="entry name" value="sorbitol_DH"/>
    <property type="match status" value="1"/>
</dbReference>
<feature type="domain" description="Enoyl reductase (ER)" evidence="12">
    <location>
        <begin position="42"/>
        <end position="375"/>
    </location>
</feature>
<dbReference type="InterPro" id="IPR020843">
    <property type="entry name" value="ER"/>
</dbReference>
<dbReference type="PROSITE" id="PS00059">
    <property type="entry name" value="ADH_ZINC"/>
    <property type="match status" value="1"/>
</dbReference>
<dbReference type="InterPro" id="IPR036291">
    <property type="entry name" value="NAD(P)-bd_dom_sf"/>
</dbReference>
<keyword evidence="6" id="KW-0560">Oxidoreductase</keyword>
<comment type="catalytic activity">
    <reaction evidence="10">
        <text>L-arabinitol + NAD(+) = L-xylulose + NADH + H(+)</text>
        <dbReference type="Rhea" id="RHEA:16381"/>
        <dbReference type="ChEBI" id="CHEBI:15378"/>
        <dbReference type="ChEBI" id="CHEBI:17399"/>
        <dbReference type="ChEBI" id="CHEBI:18403"/>
        <dbReference type="ChEBI" id="CHEBI:57540"/>
        <dbReference type="ChEBI" id="CHEBI:57945"/>
        <dbReference type="EC" id="1.1.1.12"/>
    </reaction>
</comment>
<dbReference type="Gene3D" id="3.40.50.720">
    <property type="entry name" value="NAD(P)-binding Rossmann-like Domain"/>
    <property type="match status" value="1"/>
</dbReference>
<evidence type="ECO:0000256" key="6">
    <source>
        <dbReference type="ARBA" id="ARBA00023002"/>
    </source>
</evidence>
<comment type="subunit">
    <text evidence="3">Homotetramer.</text>
</comment>
<dbReference type="AlphaFoldDB" id="A0A167JJC1"/>
<protein>
    <recommendedName>
        <fullName evidence="9">L-arabinitol 4-dehydrogenase</fullName>
        <ecNumber evidence="8">1.1.1.12</ecNumber>
    </recommendedName>
</protein>
<dbReference type="GO" id="GO:0006062">
    <property type="term" value="P:sorbitol catabolic process"/>
    <property type="evidence" value="ECO:0007669"/>
    <property type="project" value="TreeGrafter"/>
</dbReference>
<reference evidence="13 14" key="1">
    <citation type="journal article" date="2016" name="Mol. Biol. Evol.">
        <title>Comparative Genomics of Early-Diverging Mushroom-Forming Fungi Provides Insights into the Origins of Lignocellulose Decay Capabilities.</title>
        <authorList>
            <person name="Nagy L.G."/>
            <person name="Riley R."/>
            <person name="Tritt A."/>
            <person name="Adam C."/>
            <person name="Daum C."/>
            <person name="Floudas D."/>
            <person name="Sun H."/>
            <person name="Yadav J.S."/>
            <person name="Pangilinan J."/>
            <person name="Larsson K.H."/>
            <person name="Matsuura K."/>
            <person name="Barry K."/>
            <person name="Labutti K."/>
            <person name="Kuo R."/>
            <person name="Ohm R.A."/>
            <person name="Bhattacharya S.S."/>
            <person name="Shirouzu T."/>
            <person name="Yoshinaga Y."/>
            <person name="Martin F.M."/>
            <person name="Grigoriev I.V."/>
            <person name="Hibbett D.S."/>
        </authorList>
    </citation>
    <scope>NUCLEOTIDE SEQUENCE [LARGE SCALE GENOMIC DNA]</scope>
    <source>
        <strain evidence="13 14">TUFC12733</strain>
    </source>
</reference>
<dbReference type="GO" id="GO:0008270">
    <property type="term" value="F:zinc ion binding"/>
    <property type="evidence" value="ECO:0007669"/>
    <property type="project" value="InterPro"/>
</dbReference>
<evidence type="ECO:0000256" key="8">
    <source>
        <dbReference type="ARBA" id="ARBA00038954"/>
    </source>
</evidence>
<dbReference type="SUPFAM" id="SSF51735">
    <property type="entry name" value="NAD(P)-binding Rossmann-fold domains"/>
    <property type="match status" value="1"/>
</dbReference>
<name>A0A167JJC1_CALVF</name>
<dbReference type="InterPro" id="IPR013149">
    <property type="entry name" value="ADH-like_C"/>
</dbReference>
<evidence type="ECO:0000256" key="7">
    <source>
        <dbReference type="ARBA" id="ARBA00023027"/>
    </source>
</evidence>
<dbReference type="OrthoDB" id="2148442at2759"/>
<comment type="cofactor">
    <cofactor evidence="1 11">
        <name>Zn(2+)</name>
        <dbReference type="ChEBI" id="CHEBI:29105"/>
    </cofactor>
</comment>
<dbReference type="GO" id="GO:0003939">
    <property type="term" value="F:L-iditol 2-dehydrogenase (NAD+) activity"/>
    <property type="evidence" value="ECO:0007669"/>
    <property type="project" value="TreeGrafter"/>
</dbReference>
<dbReference type="InterPro" id="IPR002328">
    <property type="entry name" value="ADH_Zn_CS"/>
</dbReference>
<keyword evidence="7" id="KW-0520">NAD</keyword>
<dbReference type="InterPro" id="IPR011032">
    <property type="entry name" value="GroES-like_sf"/>
</dbReference>
<evidence type="ECO:0000256" key="9">
    <source>
        <dbReference type="ARBA" id="ARBA00039783"/>
    </source>
</evidence>
<dbReference type="SMART" id="SM00829">
    <property type="entry name" value="PKS_ER"/>
    <property type="match status" value="1"/>
</dbReference>
<dbReference type="PANTHER" id="PTHR43161">
    <property type="entry name" value="SORBITOL DEHYDROGENASE"/>
    <property type="match status" value="1"/>
</dbReference>
<dbReference type="GO" id="GO:0050019">
    <property type="term" value="F:L-arabinitol 4-dehydrogenase activity"/>
    <property type="evidence" value="ECO:0007669"/>
    <property type="project" value="UniProtKB-EC"/>
</dbReference>
<dbReference type="EC" id="1.1.1.12" evidence="8"/>
<dbReference type="STRING" id="1330018.A0A167JJC1"/>
<accession>A0A167JJC1</accession>
<dbReference type="InterPro" id="IPR045306">
    <property type="entry name" value="SDH-like"/>
</dbReference>
<evidence type="ECO:0000256" key="11">
    <source>
        <dbReference type="RuleBase" id="RU361277"/>
    </source>
</evidence>
<evidence type="ECO:0000256" key="5">
    <source>
        <dbReference type="ARBA" id="ARBA00022833"/>
    </source>
</evidence>
<dbReference type="SUPFAM" id="SSF50129">
    <property type="entry name" value="GroES-like"/>
    <property type="match status" value="1"/>
</dbReference>